<dbReference type="EMBL" id="CAJVQC010003902">
    <property type="protein sequence ID" value="CAG8533670.1"/>
    <property type="molecule type" value="Genomic_DNA"/>
</dbReference>
<name>A0ACA9LIX1_9GLOM</name>
<reference evidence="1" key="1">
    <citation type="submission" date="2021-06" db="EMBL/GenBank/DDBJ databases">
        <authorList>
            <person name="Kallberg Y."/>
            <person name="Tangrot J."/>
            <person name="Rosling A."/>
        </authorList>
    </citation>
    <scope>NUCLEOTIDE SEQUENCE</scope>
    <source>
        <strain evidence="1">MA461A</strain>
    </source>
</reference>
<protein>
    <submittedName>
        <fullName evidence="1">33216_t:CDS:1</fullName>
    </submittedName>
</protein>
<keyword evidence="2" id="KW-1185">Reference proteome</keyword>
<dbReference type="Proteomes" id="UP000789920">
    <property type="component" value="Unassembled WGS sequence"/>
</dbReference>
<accession>A0ACA9LIX1</accession>
<feature type="non-terminal residue" evidence="1">
    <location>
        <position position="1"/>
    </location>
</feature>
<organism evidence="1 2">
    <name type="scientific">Racocetra persica</name>
    <dbReference type="NCBI Taxonomy" id="160502"/>
    <lineage>
        <taxon>Eukaryota</taxon>
        <taxon>Fungi</taxon>
        <taxon>Fungi incertae sedis</taxon>
        <taxon>Mucoromycota</taxon>
        <taxon>Glomeromycotina</taxon>
        <taxon>Glomeromycetes</taxon>
        <taxon>Diversisporales</taxon>
        <taxon>Gigasporaceae</taxon>
        <taxon>Racocetra</taxon>
    </lineage>
</organism>
<evidence type="ECO:0000313" key="2">
    <source>
        <dbReference type="Proteomes" id="UP000789920"/>
    </source>
</evidence>
<gene>
    <name evidence="1" type="ORF">RPERSI_LOCUS3251</name>
</gene>
<sequence length="102" mass="11366">AGMGALQGRTMAQMNTSNSFRNPSIAHDYTNIASNNAVTGGEPIGDFYLKLLKYGKMLNLDEQQIKRQFLRGLSPNLKDDAKCIGTEQLLADLFEILERIEM</sequence>
<comment type="caution">
    <text evidence="1">The sequence shown here is derived from an EMBL/GenBank/DDBJ whole genome shotgun (WGS) entry which is preliminary data.</text>
</comment>
<proteinExistence type="predicted"/>
<evidence type="ECO:0000313" key="1">
    <source>
        <dbReference type="EMBL" id="CAG8533670.1"/>
    </source>
</evidence>